<proteinExistence type="predicted"/>
<gene>
    <name evidence="2" type="ORF">GEV33_000503</name>
</gene>
<comment type="caution">
    <text evidence="2">The sequence shown here is derived from an EMBL/GenBank/DDBJ whole genome shotgun (WGS) entry which is preliminary data.</text>
</comment>
<evidence type="ECO:0000313" key="3">
    <source>
        <dbReference type="Proteomes" id="UP000719412"/>
    </source>
</evidence>
<evidence type="ECO:0000256" key="1">
    <source>
        <dbReference type="SAM" id="MobiDB-lite"/>
    </source>
</evidence>
<feature type="region of interest" description="Disordered" evidence="1">
    <location>
        <begin position="1"/>
        <end position="40"/>
    </location>
</feature>
<organism evidence="2 3">
    <name type="scientific">Tenebrio molitor</name>
    <name type="common">Yellow mealworm beetle</name>
    <dbReference type="NCBI Taxonomy" id="7067"/>
    <lineage>
        <taxon>Eukaryota</taxon>
        <taxon>Metazoa</taxon>
        <taxon>Ecdysozoa</taxon>
        <taxon>Arthropoda</taxon>
        <taxon>Hexapoda</taxon>
        <taxon>Insecta</taxon>
        <taxon>Pterygota</taxon>
        <taxon>Neoptera</taxon>
        <taxon>Endopterygota</taxon>
        <taxon>Coleoptera</taxon>
        <taxon>Polyphaga</taxon>
        <taxon>Cucujiformia</taxon>
        <taxon>Tenebrionidae</taxon>
        <taxon>Tenebrio</taxon>
    </lineage>
</organism>
<protein>
    <submittedName>
        <fullName evidence="2">Uncharacterized protein</fullName>
    </submittedName>
</protein>
<feature type="compositionally biased region" description="Basic and acidic residues" evidence="1">
    <location>
        <begin position="13"/>
        <end position="24"/>
    </location>
</feature>
<reference evidence="2" key="1">
    <citation type="journal article" date="2020" name="J Insects Food Feed">
        <title>The yellow mealworm (Tenebrio molitor) genome: a resource for the emerging insects as food and feed industry.</title>
        <authorList>
            <person name="Eriksson T."/>
            <person name="Andere A."/>
            <person name="Kelstrup H."/>
            <person name="Emery V."/>
            <person name="Picard C."/>
        </authorList>
    </citation>
    <scope>NUCLEOTIDE SEQUENCE</scope>
    <source>
        <strain evidence="2">Stoneville</strain>
        <tissue evidence="2">Whole head</tissue>
    </source>
</reference>
<evidence type="ECO:0000313" key="2">
    <source>
        <dbReference type="EMBL" id="KAH0822288.1"/>
    </source>
</evidence>
<dbReference type="Proteomes" id="UP000719412">
    <property type="component" value="Unassembled WGS sequence"/>
</dbReference>
<keyword evidence="3" id="KW-1185">Reference proteome</keyword>
<dbReference type="EMBL" id="JABDTM020003106">
    <property type="protein sequence ID" value="KAH0822288.1"/>
    <property type="molecule type" value="Genomic_DNA"/>
</dbReference>
<accession>A0A8J6HZF7</accession>
<dbReference type="AlphaFoldDB" id="A0A8J6HZF7"/>
<name>A0A8J6HZF7_TENMO</name>
<sequence length="89" mass="9758">MPKRQIAFSPGDELPHDLPQHPDGVDGVPTNDGFQASGYHPDSELQVLVDTPRCGTSTTSVPMASISEAIVRELLQGAYWNLKIEPLWM</sequence>
<reference evidence="2" key="2">
    <citation type="submission" date="2021-08" db="EMBL/GenBank/DDBJ databases">
        <authorList>
            <person name="Eriksson T."/>
        </authorList>
    </citation>
    <scope>NUCLEOTIDE SEQUENCE</scope>
    <source>
        <strain evidence="2">Stoneville</strain>
        <tissue evidence="2">Whole head</tissue>
    </source>
</reference>